<evidence type="ECO:0000256" key="14">
    <source>
        <dbReference type="PIRSR" id="PIRSR003033-1"/>
    </source>
</evidence>
<feature type="domain" description="Ku" evidence="16">
    <location>
        <begin position="354"/>
        <end position="467"/>
    </location>
</feature>
<dbReference type="Pfam" id="PF03731">
    <property type="entry name" value="Ku_N"/>
    <property type="match status" value="1"/>
</dbReference>
<evidence type="ECO:0000256" key="8">
    <source>
        <dbReference type="ARBA" id="ARBA00022840"/>
    </source>
</evidence>
<dbReference type="GO" id="GO:0006310">
    <property type="term" value="P:DNA recombination"/>
    <property type="evidence" value="ECO:0007669"/>
    <property type="project" value="UniProtKB-KW"/>
</dbReference>
<dbReference type="EMBL" id="MRZV01000176">
    <property type="protein sequence ID" value="PIK56415.1"/>
    <property type="molecule type" value="Genomic_DNA"/>
</dbReference>
<evidence type="ECO:0000256" key="7">
    <source>
        <dbReference type="ARBA" id="ARBA00022806"/>
    </source>
</evidence>
<evidence type="ECO:0000256" key="11">
    <source>
        <dbReference type="ARBA" id="ARBA00023204"/>
    </source>
</evidence>
<gene>
    <name evidence="17" type="ORF">BSL78_06659</name>
</gene>
<evidence type="ECO:0000256" key="3">
    <source>
        <dbReference type="ARBA" id="ARBA00012551"/>
    </source>
</evidence>
<evidence type="ECO:0000256" key="4">
    <source>
        <dbReference type="ARBA" id="ARBA00022741"/>
    </source>
</evidence>
<keyword evidence="15" id="KW-1133">Transmembrane helix</keyword>
<keyword evidence="15" id="KW-0812">Transmembrane</keyword>
<dbReference type="EC" id="3.6.4.12" evidence="3"/>
<dbReference type="NCBIfam" id="TIGR00578">
    <property type="entry name" value="ku70"/>
    <property type="match status" value="1"/>
</dbReference>
<keyword evidence="8" id="KW-0067">ATP-binding</keyword>
<dbReference type="Proteomes" id="UP000230750">
    <property type="component" value="Unassembled WGS sequence"/>
</dbReference>
<comment type="subcellular location">
    <subcellularLocation>
        <location evidence="1">Nucleus</location>
    </subcellularLocation>
</comment>
<dbReference type="FunFam" id="3.40.50.410:FF:000080">
    <property type="entry name" value="X-ray repair-complementing defective repair in Chinese hamster cells 6"/>
    <property type="match status" value="1"/>
</dbReference>
<dbReference type="Pfam" id="PF02735">
    <property type="entry name" value="Ku"/>
    <property type="match status" value="1"/>
</dbReference>
<accession>A0A2G8L8A1</accession>
<dbReference type="SMART" id="SM00559">
    <property type="entry name" value="Ku78"/>
    <property type="match status" value="1"/>
</dbReference>
<dbReference type="SUPFAM" id="SSF100939">
    <property type="entry name" value="SPOC domain-like"/>
    <property type="match status" value="1"/>
</dbReference>
<keyword evidence="9" id="KW-0238">DNA-binding</keyword>
<dbReference type="AlphaFoldDB" id="A0A2G8L8A1"/>
<keyword evidence="4" id="KW-0547">Nucleotide-binding</keyword>
<dbReference type="STRING" id="307972.A0A2G8L8A1"/>
<feature type="active site" description="Schiff-base intermediate with DNA; for 5'-deoxyribose-5-phosphate lyase activity" evidence="14">
    <location>
        <position position="29"/>
    </location>
</feature>
<dbReference type="InterPro" id="IPR036465">
    <property type="entry name" value="vWFA_dom_sf"/>
</dbReference>
<sequence>MANWNFGNFGFADGDGDEEDDAETGFSWKTSGRDSIILLVDVTRPMFIKQESGETHFELCMKCAQSVLKNKVISSDRDLVGIVFFGTEKEKNSANFKHIYVLQELEQPCASRILELEGFLQGLQFHNSRVGRSPSGRQQRLDNKYGHNNSFSLSDALWACSNMFSQSPHNLGSKRVLLFTCNDNPHSNDPALQRQARTKAKDLHEVNVDIELLHLSDQGKEFKFGDFYQDIVYTADDEDDCVLPDASGKLEELMTRVRAKDNKKRTMGKIGFELGDGLQLECLCEFDAWWFIVSLCVCYWYLFWEILSYIFIRDDMETIKYNLWEQRKPYPTKLYARTNEPLKKNRKTFCEDTGELLMQTDIKKFQTYSGRKIVFEQEEVASMKSFDEPGSTTLFNALLKKSLSRDVIAICRFIPRRNSAPQFVALLPQEEELDDQNIQLSPPGFHVIFLPFADDIRRLQYPDGPRGQYSWTLTSRSRVGRGGGGMGLQI</sequence>
<dbReference type="InterPro" id="IPR006165">
    <property type="entry name" value="Ku70"/>
</dbReference>
<evidence type="ECO:0000256" key="15">
    <source>
        <dbReference type="SAM" id="Phobius"/>
    </source>
</evidence>
<organism evidence="17 18">
    <name type="scientific">Stichopus japonicus</name>
    <name type="common">Sea cucumber</name>
    <dbReference type="NCBI Taxonomy" id="307972"/>
    <lineage>
        <taxon>Eukaryota</taxon>
        <taxon>Metazoa</taxon>
        <taxon>Echinodermata</taxon>
        <taxon>Eleutherozoa</taxon>
        <taxon>Echinozoa</taxon>
        <taxon>Holothuroidea</taxon>
        <taxon>Aspidochirotacea</taxon>
        <taxon>Aspidochirotida</taxon>
        <taxon>Stichopodidae</taxon>
        <taxon>Apostichopus</taxon>
    </lineage>
</organism>
<dbReference type="SUPFAM" id="SSF53300">
    <property type="entry name" value="vWA-like"/>
    <property type="match status" value="1"/>
</dbReference>
<feature type="transmembrane region" description="Helical" evidence="15">
    <location>
        <begin position="288"/>
        <end position="312"/>
    </location>
</feature>
<dbReference type="GO" id="GO:0005524">
    <property type="term" value="F:ATP binding"/>
    <property type="evidence" value="ECO:0007669"/>
    <property type="project" value="UniProtKB-KW"/>
</dbReference>
<dbReference type="GO" id="GO:0042162">
    <property type="term" value="F:telomeric DNA binding"/>
    <property type="evidence" value="ECO:0007669"/>
    <property type="project" value="InterPro"/>
</dbReference>
<keyword evidence="18" id="KW-1185">Reference proteome</keyword>
<dbReference type="GO" id="GO:0016787">
    <property type="term" value="F:hydrolase activity"/>
    <property type="evidence" value="ECO:0007669"/>
    <property type="project" value="UniProtKB-KW"/>
</dbReference>
<dbReference type="Gene3D" id="2.40.290.10">
    <property type="match status" value="1"/>
</dbReference>
<evidence type="ECO:0000256" key="10">
    <source>
        <dbReference type="ARBA" id="ARBA00023172"/>
    </source>
</evidence>
<comment type="similarity">
    <text evidence="2">Belongs to the ku70 family.</text>
</comment>
<comment type="catalytic activity">
    <reaction evidence="13">
        <text>ATP + H2O = ADP + phosphate + H(+)</text>
        <dbReference type="Rhea" id="RHEA:13065"/>
        <dbReference type="ChEBI" id="CHEBI:15377"/>
        <dbReference type="ChEBI" id="CHEBI:15378"/>
        <dbReference type="ChEBI" id="CHEBI:30616"/>
        <dbReference type="ChEBI" id="CHEBI:43474"/>
        <dbReference type="ChEBI" id="CHEBI:456216"/>
        <dbReference type="EC" id="3.6.4.12"/>
    </reaction>
</comment>
<dbReference type="PIRSF" id="PIRSF003033">
    <property type="entry name" value="Ku70"/>
    <property type="match status" value="1"/>
</dbReference>
<dbReference type="PANTHER" id="PTHR12604:SF2">
    <property type="entry name" value="X-RAY REPAIR CROSS-COMPLEMENTING PROTEIN 6"/>
    <property type="match status" value="1"/>
</dbReference>
<keyword evidence="5" id="KW-0227">DNA damage</keyword>
<evidence type="ECO:0000256" key="9">
    <source>
        <dbReference type="ARBA" id="ARBA00023125"/>
    </source>
</evidence>
<keyword evidence="11" id="KW-0234">DNA repair</keyword>
<dbReference type="GO" id="GO:0043564">
    <property type="term" value="C:Ku70:Ku80 complex"/>
    <property type="evidence" value="ECO:0007669"/>
    <property type="project" value="InterPro"/>
</dbReference>
<proteinExistence type="inferred from homology"/>
<dbReference type="Gene3D" id="3.40.50.410">
    <property type="entry name" value="von Willebrand factor, type A domain"/>
    <property type="match status" value="1"/>
</dbReference>
<dbReference type="FunFam" id="4.10.970.10:FF:000001">
    <property type="entry name" value="X-ray repair cross-complementing protein 6 isoform X1"/>
    <property type="match status" value="1"/>
</dbReference>
<dbReference type="PANTHER" id="PTHR12604">
    <property type="entry name" value="KU AUTOANTIGEN DNA HELICASE"/>
    <property type="match status" value="1"/>
</dbReference>
<protein>
    <recommendedName>
        <fullName evidence="3">DNA helicase</fullName>
        <ecNumber evidence="3">3.6.4.12</ecNumber>
    </recommendedName>
</protein>
<evidence type="ECO:0000259" key="16">
    <source>
        <dbReference type="SMART" id="SM00559"/>
    </source>
</evidence>
<keyword evidence="7" id="KW-0347">Helicase</keyword>
<dbReference type="InterPro" id="IPR005161">
    <property type="entry name" value="Ku_N"/>
</dbReference>
<dbReference type="InterPro" id="IPR027388">
    <property type="entry name" value="Ku70_bridge/pillars_dom_sf"/>
</dbReference>
<keyword evidence="6" id="KW-0378">Hydrolase</keyword>
<dbReference type="InterPro" id="IPR006164">
    <property type="entry name" value="DNA_bd_Ku70/Ku80"/>
</dbReference>
<evidence type="ECO:0000256" key="6">
    <source>
        <dbReference type="ARBA" id="ARBA00022801"/>
    </source>
</evidence>
<dbReference type="GO" id="GO:0003684">
    <property type="term" value="F:damaged DNA binding"/>
    <property type="evidence" value="ECO:0007669"/>
    <property type="project" value="InterPro"/>
</dbReference>
<keyword evidence="12" id="KW-0539">Nucleus</keyword>
<dbReference type="GO" id="GO:0006303">
    <property type="term" value="P:double-strand break repair via nonhomologous end joining"/>
    <property type="evidence" value="ECO:0007669"/>
    <property type="project" value="InterPro"/>
</dbReference>
<dbReference type="OrthoDB" id="3249161at2759"/>
<name>A0A2G8L8A1_STIJA</name>
<keyword evidence="10" id="KW-0233">DNA recombination</keyword>
<dbReference type="CDD" id="cd01458">
    <property type="entry name" value="vWA_ku"/>
    <property type="match status" value="1"/>
</dbReference>
<comment type="caution">
    <text evidence="17">The sequence shown here is derived from an EMBL/GenBank/DDBJ whole genome shotgun (WGS) entry which is preliminary data.</text>
</comment>
<evidence type="ECO:0000256" key="5">
    <source>
        <dbReference type="ARBA" id="ARBA00022763"/>
    </source>
</evidence>
<evidence type="ECO:0000256" key="2">
    <source>
        <dbReference type="ARBA" id="ARBA00005240"/>
    </source>
</evidence>
<reference evidence="17 18" key="1">
    <citation type="journal article" date="2017" name="PLoS Biol.">
        <title>The sea cucumber genome provides insights into morphological evolution and visceral regeneration.</title>
        <authorList>
            <person name="Zhang X."/>
            <person name="Sun L."/>
            <person name="Yuan J."/>
            <person name="Sun Y."/>
            <person name="Gao Y."/>
            <person name="Zhang L."/>
            <person name="Li S."/>
            <person name="Dai H."/>
            <person name="Hamel J.F."/>
            <person name="Liu C."/>
            <person name="Yu Y."/>
            <person name="Liu S."/>
            <person name="Lin W."/>
            <person name="Guo K."/>
            <person name="Jin S."/>
            <person name="Xu P."/>
            <person name="Storey K.B."/>
            <person name="Huan P."/>
            <person name="Zhang T."/>
            <person name="Zhou Y."/>
            <person name="Zhang J."/>
            <person name="Lin C."/>
            <person name="Li X."/>
            <person name="Xing L."/>
            <person name="Huo D."/>
            <person name="Sun M."/>
            <person name="Wang L."/>
            <person name="Mercier A."/>
            <person name="Li F."/>
            <person name="Yang H."/>
            <person name="Xiang J."/>
        </authorList>
    </citation>
    <scope>NUCLEOTIDE SEQUENCE [LARGE SCALE GENOMIC DNA]</scope>
    <source>
        <strain evidence="17">Shaxun</strain>
        <tissue evidence="17">Muscle</tissue>
    </source>
</reference>
<dbReference type="InterPro" id="IPR016194">
    <property type="entry name" value="SPOC-like_C_dom_sf"/>
</dbReference>
<evidence type="ECO:0000256" key="12">
    <source>
        <dbReference type="ARBA" id="ARBA00023242"/>
    </source>
</evidence>
<dbReference type="GO" id="GO:0000723">
    <property type="term" value="P:telomere maintenance"/>
    <property type="evidence" value="ECO:0007669"/>
    <property type="project" value="InterPro"/>
</dbReference>
<evidence type="ECO:0000256" key="1">
    <source>
        <dbReference type="ARBA" id="ARBA00004123"/>
    </source>
</evidence>
<dbReference type="Gene3D" id="4.10.970.10">
    <property type="entry name" value="Ku70, bridge and pillars"/>
    <property type="match status" value="1"/>
</dbReference>
<evidence type="ECO:0000256" key="13">
    <source>
        <dbReference type="ARBA" id="ARBA00047995"/>
    </source>
</evidence>
<dbReference type="GO" id="GO:0003678">
    <property type="term" value="F:DNA helicase activity"/>
    <property type="evidence" value="ECO:0007669"/>
    <property type="project" value="UniProtKB-EC"/>
</dbReference>
<evidence type="ECO:0000313" key="17">
    <source>
        <dbReference type="EMBL" id="PIK56415.1"/>
    </source>
</evidence>
<keyword evidence="15" id="KW-0472">Membrane</keyword>
<dbReference type="GO" id="GO:0003690">
    <property type="term" value="F:double-stranded DNA binding"/>
    <property type="evidence" value="ECO:0007669"/>
    <property type="project" value="TreeGrafter"/>
</dbReference>
<evidence type="ECO:0000313" key="18">
    <source>
        <dbReference type="Proteomes" id="UP000230750"/>
    </source>
</evidence>